<dbReference type="EMBL" id="KN847483">
    <property type="protein sequence ID" value="KIX00486.1"/>
    <property type="molecule type" value="Genomic_DNA"/>
</dbReference>
<dbReference type="AlphaFoldDB" id="A0A0D2IB21"/>
<gene>
    <name evidence="1" type="ORF">Z518_10626</name>
</gene>
<evidence type="ECO:0000313" key="1">
    <source>
        <dbReference type="EMBL" id="KIX00486.1"/>
    </source>
</evidence>
<evidence type="ECO:0000313" key="2">
    <source>
        <dbReference type="Proteomes" id="UP000053617"/>
    </source>
</evidence>
<dbReference type="HOGENOM" id="CLU_141731_0_0_1"/>
<protein>
    <submittedName>
        <fullName evidence="1">Uncharacterized protein</fullName>
    </submittedName>
</protein>
<dbReference type="Proteomes" id="UP000053617">
    <property type="component" value="Unassembled WGS sequence"/>
</dbReference>
<organism evidence="1 2">
    <name type="scientific">Rhinocladiella mackenziei CBS 650.93</name>
    <dbReference type="NCBI Taxonomy" id="1442369"/>
    <lineage>
        <taxon>Eukaryota</taxon>
        <taxon>Fungi</taxon>
        <taxon>Dikarya</taxon>
        <taxon>Ascomycota</taxon>
        <taxon>Pezizomycotina</taxon>
        <taxon>Eurotiomycetes</taxon>
        <taxon>Chaetothyriomycetidae</taxon>
        <taxon>Chaetothyriales</taxon>
        <taxon>Herpotrichiellaceae</taxon>
        <taxon>Rhinocladiella</taxon>
    </lineage>
</organism>
<dbReference type="RefSeq" id="XP_013267622.1">
    <property type="nucleotide sequence ID" value="XM_013412168.1"/>
</dbReference>
<reference evidence="1 2" key="1">
    <citation type="submission" date="2015-01" db="EMBL/GenBank/DDBJ databases">
        <title>The Genome Sequence of Rhinocladiella mackenzie CBS 650.93.</title>
        <authorList>
            <consortium name="The Broad Institute Genomics Platform"/>
            <person name="Cuomo C."/>
            <person name="de Hoog S."/>
            <person name="Gorbushina A."/>
            <person name="Stielow B."/>
            <person name="Teixiera M."/>
            <person name="Abouelleil A."/>
            <person name="Chapman S.B."/>
            <person name="Priest M."/>
            <person name="Young S.K."/>
            <person name="Wortman J."/>
            <person name="Nusbaum C."/>
            <person name="Birren B."/>
        </authorList>
    </citation>
    <scope>NUCLEOTIDE SEQUENCE [LARGE SCALE GENOMIC DNA]</scope>
    <source>
        <strain evidence="1 2">CBS 650.93</strain>
    </source>
</reference>
<dbReference type="OrthoDB" id="4269at2759"/>
<dbReference type="VEuPathDB" id="FungiDB:Z518_10626"/>
<proteinExistence type="predicted"/>
<name>A0A0D2IB21_9EURO</name>
<accession>A0A0D2IB21</accession>
<sequence length="145" mass="16368">MSVTIYIIYNNSASFLGRIGYGIRRLSTTPETPSACAATDLTHGGAHPHEKPEWIATKKKIPADIKQVHYDELPPDVKKYVESNRYKYPCIVGKGPDGRFRMLLIDYEIEEVSDNCNKFLQVLKTKFQQSGLPWDYSSIQPTSAA</sequence>
<dbReference type="GeneID" id="25298697"/>
<keyword evidence="2" id="KW-1185">Reference proteome</keyword>